<proteinExistence type="predicted"/>
<reference evidence="1" key="1">
    <citation type="submission" date="2023-01" db="EMBL/GenBank/DDBJ databases">
        <title>Vibrio sp. CB1-14 genome sequencing.</title>
        <authorList>
            <person name="Otstavnykh N."/>
            <person name="Isaeva M."/>
            <person name="Meleshko D."/>
        </authorList>
    </citation>
    <scope>NUCLEOTIDE SEQUENCE</scope>
    <source>
        <strain evidence="1">CB1-14</strain>
    </source>
</reference>
<evidence type="ECO:0000313" key="1">
    <source>
        <dbReference type="EMBL" id="XCD18010.1"/>
    </source>
</evidence>
<gene>
    <name evidence="1" type="ORF">PG915_22280</name>
</gene>
<accession>A0AAU8BNZ4</accession>
<dbReference type="KEGG" id="vck:PG915_22280"/>
<protein>
    <submittedName>
        <fullName evidence="1">Nitrite reductase</fullName>
    </submittedName>
</protein>
<dbReference type="EMBL" id="CP115921">
    <property type="protein sequence ID" value="XCD18010.1"/>
    <property type="molecule type" value="Genomic_DNA"/>
</dbReference>
<sequence length="81" mass="9199">MTDVLVVLIIFGAIFGRGMIRAFAAHREKIRIIELDNASSQAERATSELLEKVERLSGRVEVLEKIVTDEKYQLDRKIANL</sequence>
<dbReference type="RefSeq" id="WP_353499168.1">
    <property type="nucleotide sequence ID" value="NZ_CP115921.1"/>
</dbReference>
<name>A0AAU8BNZ4_9VIBR</name>
<organism evidence="1">
    <name type="scientific">Vibrio chaetopteri</name>
    <dbReference type="NCBI Taxonomy" id="3016528"/>
    <lineage>
        <taxon>Bacteria</taxon>
        <taxon>Pseudomonadati</taxon>
        <taxon>Pseudomonadota</taxon>
        <taxon>Gammaproteobacteria</taxon>
        <taxon>Vibrionales</taxon>
        <taxon>Vibrionaceae</taxon>
        <taxon>Vibrio</taxon>
    </lineage>
</organism>
<dbReference type="AlphaFoldDB" id="A0AAU8BNZ4"/>